<protein>
    <submittedName>
        <fullName evidence="3">Acyl-coenzyme A synthetase/AMP-(Fatty) acid ligase</fullName>
    </submittedName>
</protein>
<name>A0A212R421_9PROT</name>
<dbReference type="PANTHER" id="PTHR43767:SF8">
    <property type="entry name" value="LONG-CHAIN-FATTY-ACID--COA LIGASE"/>
    <property type="match status" value="1"/>
</dbReference>
<dbReference type="InterPro" id="IPR045851">
    <property type="entry name" value="AMP-bd_C_sf"/>
</dbReference>
<organism evidence="3 4">
    <name type="scientific">Arboricoccus pini</name>
    <dbReference type="NCBI Taxonomy" id="1963835"/>
    <lineage>
        <taxon>Bacteria</taxon>
        <taxon>Pseudomonadati</taxon>
        <taxon>Pseudomonadota</taxon>
        <taxon>Alphaproteobacteria</taxon>
        <taxon>Geminicoccales</taxon>
        <taxon>Geminicoccaceae</taxon>
        <taxon>Arboricoccus</taxon>
    </lineage>
</organism>
<dbReference type="Gene3D" id="3.40.50.12780">
    <property type="entry name" value="N-terminal domain of ligase-like"/>
    <property type="match status" value="1"/>
</dbReference>
<dbReference type="InterPro" id="IPR050237">
    <property type="entry name" value="ATP-dep_AMP-bd_enzyme"/>
</dbReference>
<dbReference type="InterPro" id="IPR000873">
    <property type="entry name" value="AMP-dep_synth/lig_dom"/>
</dbReference>
<dbReference type="Proteomes" id="UP000197065">
    <property type="component" value="Unassembled WGS sequence"/>
</dbReference>
<evidence type="ECO:0000313" key="3">
    <source>
        <dbReference type="EMBL" id="SNB66752.1"/>
    </source>
</evidence>
<dbReference type="AlphaFoldDB" id="A0A212R421"/>
<dbReference type="EMBL" id="FYEH01000005">
    <property type="protein sequence ID" value="SNB66752.1"/>
    <property type="molecule type" value="Genomic_DNA"/>
</dbReference>
<dbReference type="Gene3D" id="3.30.300.30">
    <property type="match status" value="1"/>
</dbReference>
<evidence type="ECO:0000259" key="2">
    <source>
        <dbReference type="Pfam" id="PF00501"/>
    </source>
</evidence>
<evidence type="ECO:0000313" key="4">
    <source>
        <dbReference type="Proteomes" id="UP000197065"/>
    </source>
</evidence>
<gene>
    <name evidence="3" type="ORF">SAMN07250955_105185</name>
</gene>
<dbReference type="PANTHER" id="PTHR43767">
    <property type="entry name" value="LONG-CHAIN-FATTY-ACID--COA LIGASE"/>
    <property type="match status" value="1"/>
</dbReference>
<evidence type="ECO:0000256" key="1">
    <source>
        <dbReference type="ARBA" id="ARBA00022598"/>
    </source>
</evidence>
<reference evidence="3 4" key="1">
    <citation type="submission" date="2017-06" db="EMBL/GenBank/DDBJ databases">
        <authorList>
            <person name="Kim H.J."/>
            <person name="Triplett B.A."/>
        </authorList>
    </citation>
    <scope>NUCLEOTIDE SEQUENCE [LARGE SCALE GENOMIC DNA]</scope>
    <source>
        <strain evidence="3 4">B29T1</strain>
    </source>
</reference>
<keyword evidence="1 3" id="KW-0436">Ligase</keyword>
<dbReference type="GO" id="GO:0016874">
    <property type="term" value="F:ligase activity"/>
    <property type="evidence" value="ECO:0007669"/>
    <property type="project" value="UniProtKB-KW"/>
</dbReference>
<accession>A0A212R421</accession>
<sequence>MPALIPDFQPISPLAPPALAPAACLPLVTRALEEVIAWRNGEACTVAGFLKDVRHLAGQLPERPFVINLWTDRYRFLVGFAAALIRGQTSLLTSDRSPHRLAEIAADHEGAYVLDEAEEAAASVLPTLCWPAPGSTPAAMASCAVPMIPAWHPAAIVFTSGSTGRPVGNAKPFAALWQCSRAAAKRFGFDGPLTASLVGTVPGQHMYGFETTILLPLHANCATFAGTAFFPRDVSLALSTVPAPRYLVTTPFQMDKFLAVKEGLAPLAGVISATAPLPAGLAEAAERAWQAPVLEIFGATEVGSIASRRTLDGDVWQAYPGVELQDLGDERVLVEVPYLPSGVELSDRTELLGGGCFRLIGRRTDIVKRAGRRASLAGLSAILRQIEGVRDGLFVAPPELETNPATRLLAFVVAAATDLPAIERELRRRVEPAFLPRQLTLVSALPRNELGKIPRDQLLRLVQSNPAAEA</sequence>
<keyword evidence="4" id="KW-1185">Reference proteome</keyword>
<dbReference type="SUPFAM" id="SSF56801">
    <property type="entry name" value="Acetyl-CoA synthetase-like"/>
    <property type="match status" value="1"/>
</dbReference>
<proteinExistence type="predicted"/>
<dbReference type="Pfam" id="PF00501">
    <property type="entry name" value="AMP-binding"/>
    <property type="match status" value="1"/>
</dbReference>
<feature type="domain" description="AMP-dependent synthetase/ligase" evidence="2">
    <location>
        <begin position="81"/>
        <end position="309"/>
    </location>
</feature>
<dbReference type="RefSeq" id="WP_165769510.1">
    <property type="nucleotide sequence ID" value="NZ_FYEH01000005.1"/>
</dbReference>
<dbReference type="InterPro" id="IPR042099">
    <property type="entry name" value="ANL_N_sf"/>
</dbReference>